<sequence length="158" mass="17148">MVTGPDTDERRALLHFLAANRRSALQVVDGLSEADARRSVVPSGWTPFDLLVHLGGVERHWFLLVLDGDTTDAPASPGEVSTLVGAAVSYRAECERSDQILTRFALDDPLTVQPEQLVGEVTTVRGVLLHVIEEIARHVGHLDLARELLDGLTGLGPR</sequence>
<dbReference type="EMBL" id="JAGIOB010000001">
    <property type="protein sequence ID" value="MBP2418922.1"/>
    <property type="molecule type" value="Genomic_DNA"/>
</dbReference>
<accession>A0ABS4ZD13</accession>
<comment type="caution">
    <text evidence="1">The sequence shown here is derived from an EMBL/GenBank/DDBJ whole genome shotgun (WGS) entry which is preliminary data.</text>
</comment>
<proteinExistence type="predicted"/>
<dbReference type="InterPro" id="IPR034660">
    <property type="entry name" value="DinB/YfiT-like"/>
</dbReference>
<dbReference type="SUPFAM" id="SSF109854">
    <property type="entry name" value="DinB/YfiT-like putative metalloenzymes"/>
    <property type="match status" value="1"/>
</dbReference>
<dbReference type="Gene3D" id="1.20.120.450">
    <property type="entry name" value="dinb family like domain"/>
    <property type="match status" value="1"/>
</dbReference>
<dbReference type="RefSeq" id="WP_210058858.1">
    <property type="nucleotide sequence ID" value="NZ_BAAAMH010000011.1"/>
</dbReference>
<evidence type="ECO:0000313" key="2">
    <source>
        <dbReference type="Proteomes" id="UP000758168"/>
    </source>
</evidence>
<organism evidence="1 2">
    <name type="scientific">Microlunatus capsulatus</name>
    <dbReference type="NCBI Taxonomy" id="99117"/>
    <lineage>
        <taxon>Bacteria</taxon>
        <taxon>Bacillati</taxon>
        <taxon>Actinomycetota</taxon>
        <taxon>Actinomycetes</taxon>
        <taxon>Propionibacteriales</taxon>
        <taxon>Propionibacteriaceae</taxon>
        <taxon>Microlunatus</taxon>
    </lineage>
</organism>
<keyword evidence="2" id="KW-1185">Reference proteome</keyword>
<evidence type="ECO:0000313" key="1">
    <source>
        <dbReference type="EMBL" id="MBP2418922.1"/>
    </source>
</evidence>
<dbReference type="InterPro" id="IPR007061">
    <property type="entry name" value="MST-like"/>
</dbReference>
<gene>
    <name evidence="1" type="ORF">JOF54_003844</name>
</gene>
<name>A0ABS4ZD13_9ACTN</name>
<protein>
    <submittedName>
        <fullName evidence="1">Damage-inducible protein DinB</fullName>
    </submittedName>
</protein>
<reference evidence="1 2" key="1">
    <citation type="submission" date="2021-03" db="EMBL/GenBank/DDBJ databases">
        <title>Sequencing the genomes of 1000 actinobacteria strains.</title>
        <authorList>
            <person name="Klenk H.-P."/>
        </authorList>
    </citation>
    <scope>NUCLEOTIDE SEQUENCE [LARGE SCALE GENOMIC DNA]</scope>
    <source>
        <strain evidence="1 2">DSM 12936</strain>
    </source>
</reference>
<dbReference type="Pfam" id="PF04978">
    <property type="entry name" value="MST"/>
    <property type="match status" value="1"/>
</dbReference>
<dbReference type="Proteomes" id="UP000758168">
    <property type="component" value="Unassembled WGS sequence"/>
</dbReference>